<proteinExistence type="predicted"/>
<feature type="signal peptide" evidence="1">
    <location>
        <begin position="1"/>
        <end position="19"/>
    </location>
</feature>
<gene>
    <name evidence="2" type="ORF">SAMN02745775_104167</name>
</gene>
<evidence type="ECO:0000313" key="3">
    <source>
        <dbReference type="Proteomes" id="UP000199473"/>
    </source>
</evidence>
<dbReference type="Proteomes" id="UP000199473">
    <property type="component" value="Unassembled WGS sequence"/>
</dbReference>
<protein>
    <recommendedName>
        <fullName evidence="4">Invasion protein IalB, involved in pathogenesis</fullName>
    </recommendedName>
</protein>
<keyword evidence="1" id="KW-0732">Signal</keyword>
<evidence type="ECO:0000256" key="1">
    <source>
        <dbReference type="SAM" id="SignalP"/>
    </source>
</evidence>
<feature type="chain" id="PRO_5011595418" description="Invasion protein IalB, involved in pathogenesis" evidence="1">
    <location>
        <begin position="20"/>
        <end position="160"/>
    </location>
</feature>
<dbReference type="EMBL" id="FOSQ01000004">
    <property type="protein sequence ID" value="SFK59810.1"/>
    <property type="molecule type" value="Genomic_DNA"/>
</dbReference>
<dbReference type="RefSeq" id="WP_092960174.1">
    <property type="nucleotide sequence ID" value="NZ_FOSQ01000004.1"/>
</dbReference>
<name>A0A1I4AU93_9PROT</name>
<sequence>MGRVGVLALAMLLACAAVAAAQTHRQQFVGRAGHAAIIRVFENGVFQRCAASNGSVTALMRIAFTRDRAFSISVPAIPPLQAPHVLTVFTAAGRRELPGAASGDRAWAELDARTAEALMASRGPLVIEYGRHRYSWEAGMPMRDIMLALEACTSRALGLR</sequence>
<organism evidence="2 3">
    <name type="scientific">Falsiroseomonas stagni DSM 19981</name>
    <dbReference type="NCBI Taxonomy" id="1123062"/>
    <lineage>
        <taxon>Bacteria</taxon>
        <taxon>Pseudomonadati</taxon>
        <taxon>Pseudomonadota</taxon>
        <taxon>Alphaproteobacteria</taxon>
        <taxon>Acetobacterales</taxon>
        <taxon>Roseomonadaceae</taxon>
        <taxon>Falsiroseomonas</taxon>
    </lineage>
</organism>
<reference evidence="2 3" key="1">
    <citation type="submission" date="2016-10" db="EMBL/GenBank/DDBJ databases">
        <authorList>
            <person name="de Groot N.N."/>
        </authorList>
    </citation>
    <scope>NUCLEOTIDE SEQUENCE [LARGE SCALE GENOMIC DNA]</scope>
    <source>
        <strain evidence="2 3">DSM 19981</strain>
    </source>
</reference>
<dbReference type="AlphaFoldDB" id="A0A1I4AU93"/>
<evidence type="ECO:0008006" key="4">
    <source>
        <dbReference type="Google" id="ProtNLM"/>
    </source>
</evidence>
<keyword evidence="3" id="KW-1185">Reference proteome</keyword>
<dbReference type="PROSITE" id="PS51257">
    <property type="entry name" value="PROKAR_LIPOPROTEIN"/>
    <property type="match status" value="1"/>
</dbReference>
<accession>A0A1I4AU93</accession>
<evidence type="ECO:0000313" key="2">
    <source>
        <dbReference type="EMBL" id="SFK59810.1"/>
    </source>
</evidence>